<evidence type="ECO:0000313" key="11">
    <source>
        <dbReference type="EMBL" id="MSV25293.1"/>
    </source>
</evidence>
<feature type="domain" description="PTS EIIC type-3" evidence="10">
    <location>
        <begin position="8"/>
        <end position="410"/>
    </location>
</feature>
<keyword evidence="6 9" id="KW-1133">Transmembrane helix</keyword>
<feature type="transmembrane region" description="Helical" evidence="9">
    <location>
        <begin position="341"/>
        <end position="361"/>
    </location>
</feature>
<evidence type="ECO:0000256" key="8">
    <source>
        <dbReference type="PIRNR" id="PIRNR006351"/>
    </source>
</evidence>
<keyword evidence="5 9" id="KW-0812">Transmembrane</keyword>
<evidence type="ECO:0000259" key="10">
    <source>
        <dbReference type="PROSITE" id="PS51105"/>
    </source>
</evidence>
<evidence type="ECO:0000256" key="5">
    <source>
        <dbReference type="ARBA" id="ARBA00022692"/>
    </source>
</evidence>
<keyword evidence="7 8" id="KW-0472">Membrane</keyword>
<feature type="transmembrane region" description="Helical" evidence="9">
    <location>
        <begin position="104"/>
        <end position="121"/>
    </location>
</feature>
<dbReference type="GO" id="GO:1902815">
    <property type="term" value="P:N,N'-diacetylchitobiose import"/>
    <property type="evidence" value="ECO:0007669"/>
    <property type="project" value="TreeGrafter"/>
</dbReference>
<dbReference type="Proteomes" id="UP000430222">
    <property type="component" value="Unassembled WGS sequence"/>
</dbReference>
<feature type="transmembrane region" description="Helical" evidence="9">
    <location>
        <begin position="72"/>
        <end position="92"/>
    </location>
</feature>
<dbReference type="PROSITE" id="PS51105">
    <property type="entry name" value="PTS_EIIC_TYPE_3"/>
    <property type="match status" value="1"/>
</dbReference>
<dbReference type="InterPro" id="IPR051088">
    <property type="entry name" value="PTS_Sugar-EIIC/EIIB"/>
</dbReference>
<evidence type="ECO:0000256" key="6">
    <source>
        <dbReference type="ARBA" id="ARBA00022989"/>
    </source>
</evidence>
<dbReference type="InterPro" id="IPR004796">
    <property type="entry name" value="PTS_IIC_cello"/>
</dbReference>
<feature type="transmembrane region" description="Helical" evidence="9">
    <location>
        <begin position="178"/>
        <end position="204"/>
    </location>
</feature>
<dbReference type="EMBL" id="VUNL01000009">
    <property type="protein sequence ID" value="MSV25293.1"/>
    <property type="molecule type" value="Genomic_DNA"/>
</dbReference>
<reference evidence="11 12" key="1">
    <citation type="submission" date="2019-08" db="EMBL/GenBank/DDBJ databases">
        <title>In-depth cultivation of the pig gut microbiome towards novel bacterial diversity and tailored functional studies.</title>
        <authorList>
            <person name="Wylensek D."/>
            <person name="Hitch T.C.A."/>
            <person name="Clavel T."/>
        </authorList>
    </citation>
    <scope>NUCLEOTIDE SEQUENCE [LARGE SCALE GENOMIC DNA]</scope>
    <source>
        <strain evidence="12">WCA-380-WT-3B3</strain>
    </source>
</reference>
<proteinExistence type="predicted"/>
<evidence type="ECO:0000256" key="4">
    <source>
        <dbReference type="ARBA" id="ARBA00022597"/>
    </source>
</evidence>
<comment type="caution">
    <text evidence="11">The sequence shown here is derived from an EMBL/GenBank/DDBJ whole genome shotgun (WGS) entry which is preliminary data.</text>
</comment>
<evidence type="ECO:0000256" key="7">
    <source>
        <dbReference type="ARBA" id="ARBA00023136"/>
    </source>
</evidence>
<gene>
    <name evidence="11" type="ORF">FYJ78_08900</name>
</gene>
<feature type="transmembrane region" description="Helical" evidence="9">
    <location>
        <begin position="225"/>
        <end position="243"/>
    </location>
</feature>
<dbReference type="AlphaFoldDB" id="A0A6I2USZ3"/>
<dbReference type="PANTHER" id="PTHR33989">
    <property type="match status" value="1"/>
</dbReference>
<name>A0A6I2USZ3_9FIRM</name>
<dbReference type="GO" id="GO:0005886">
    <property type="term" value="C:plasma membrane"/>
    <property type="evidence" value="ECO:0007669"/>
    <property type="project" value="UniProtKB-SubCell"/>
</dbReference>
<dbReference type="PIRSF" id="PIRSF006351">
    <property type="entry name" value="PTS_EIIC-Cellobiose"/>
    <property type="match status" value="1"/>
</dbReference>
<evidence type="ECO:0000256" key="3">
    <source>
        <dbReference type="ARBA" id="ARBA00022475"/>
    </source>
</evidence>
<organism evidence="11 12">
    <name type="scientific">Selenomonas montiformis</name>
    <dbReference type="NCBI Taxonomy" id="2652285"/>
    <lineage>
        <taxon>Bacteria</taxon>
        <taxon>Bacillati</taxon>
        <taxon>Bacillota</taxon>
        <taxon>Negativicutes</taxon>
        <taxon>Selenomonadales</taxon>
        <taxon>Selenomonadaceae</taxon>
        <taxon>Selenomonas</taxon>
    </lineage>
</organism>
<dbReference type="GO" id="GO:0009401">
    <property type="term" value="P:phosphoenolpyruvate-dependent sugar phosphotransferase system"/>
    <property type="evidence" value="ECO:0007669"/>
    <property type="project" value="InterPro"/>
</dbReference>
<evidence type="ECO:0000256" key="1">
    <source>
        <dbReference type="ARBA" id="ARBA00004651"/>
    </source>
</evidence>
<keyword evidence="12" id="KW-1185">Reference proteome</keyword>
<dbReference type="NCBIfam" id="TIGR00410">
    <property type="entry name" value="lacE"/>
    <property type="match status" value="1"/>
</dbReference>
<dbReference type="Pfam" id="PF02378">
    <property type="entry name" value="PTS_EIIC"/>
    <property type="match status" value="1"/>
</dbReference>
<dbReference type="RefSeq" id="WP_154621058.1">
    <property type="nucleotide sequence ID" value="NZ_VUNL01000009.1"/>
</dbReference>
<evidence type="ECO:0000313" key="12">
    <source>
        <dbReference type="Proteomes" id="UP000430222"/>
    </source>
</evidence>
<protein>
    <recommendedName>
        <fullName evidence="8">Permease IIC component</fullName>
    </recommendedName>
</protein>
<feature type="transmembrane region" description="Helical" evidence="9">
    <location>
        <begin position="133"/>
        <end position="158"/>
    </location>
</feature>
<feature type="transmembrane region" description="Helical" evidence="9">
    <location>
        <begin position="31"/>
        <end position="51"/>
    </location>
</feature>
<comment type="function">
    <text evidence="8">The phosphoenolpyruvate-dependent sugar phosphotransferase system (PTS), a major carbohydrate active -transport system, catalyzes the phosphorylation of incoming sugar substrates concomitant with their translocation across the cell membrane.</text>
</comment>
<accession>A0A6I2USZ3</accession>
<dbReference type="InterPro" id="IPR004501">
    <property type="entry name" value="PTS_EIIC_3"/>
</dbReference>
<keyword evidence="2 8" id="KW-0813">Transport</keyword>
<dbReference type="InterPro" id="IPR003352">
    <property type="entry name" value="PTS_EIIC"/>
</dbReference>
<evidence type="ECO:0000256" key="2">
    <source>
        <dbReference type="ARBA" id="ARBA00022448"/>
    </source>
</evidence>
<dbReference type="PANTHER" id="PTHR33989:SF4">
    <property type="entry name" value="PTS SYSTEM N,N'-DIACETYLCHITOBIOSE-SPECIFIC EIIC COMPONENT"/>
    <property type="match status" value="1"/>
</dbReference>
<keyword evidence="4 8" id="KW-0762">Sugar transport</keyword>
<sequence>MGAVIKFLETYFVPIAGRFGSQRHLVAVRDGFVSITPLILVGALAVLINSFPIDAYQHLMGAVFGGENWKSFGGNLWTGTFAVMSLLAAISTSFHLARFYKADSLAAALLTFGCLLMLYAPSAKDPGALPFTFLGAQGLFVSLFTALIATEIFVHLAGNPRLIIKMPAGVPPAVAKSFAALIPSMAVLALFGFLKCILVTVGVTDLHQAIFQLIQAPISGLADQYGSALLVAFLVHILWFFGLHGTNILGPLLNAVYLPAINDNIAAFQAGQPIPHIVTIPFFDAFVWMGGAGCTIGLVAAIFIAGKRKANRSIAKLGAAPIAFNINEPIMFGMPIVLNPIYLIPFVLTPLVLATTTYVAISTGIVPRTIAMMPWTTPPIIGGFLVTGSVMGALLAAVNLTISILIYIPFVIMGERYEAREEAERETAAGAGADAKSGRI</sequence>
<comment type="subcellular location">
    <subcellularLocation>
        <location evidence="1">Cell membrane</location>
        <topology evidence="1">Multi-pass membrane protein</topology>
    </subcellularLocation>
</comment>
<evidence type="ECO:0000256" key="9">
    <source>
        <dbReference type="SAM" id="Phobius"/>
    </source>
</evidence>
<keyword evidence="3 8" id="KW-1003">Cell membrane</keyword>
<feature type="transmembrane region" description="Helical" evidence="9">
    <location>
        <begin position="381"/>
        <end position="410"/>
    </location>
</feature>
<feature type="transmembrane region" description="Helical" evidence="9">
    <location>
        <begin position="285"/>
        <end position="306"/>
    </location>
</feature>
<dbReference type="GO" id="GO:0008982">
    <property type="term" value="F:protein-N(PI)-phosphohistidine-sugar phosphotransferase activity"/>
    <property type="evidence" value="ECO:0007669"/>
    <property type="project" value="UniProtKB-UniRule"/>
</dbReference>